<gene>
    <name evidence="20" type="primary">tmem106b_3</name>
    <name evidence="20" type="ORF">EYF80_035353</name>
</gene>
<evidence type="ECO:0000259" key="18">
    <source>
        <dbReference type="Pfam" id="PF07092"/>
    </source>
</evidence>
<evidence type="ECO:0000256" key="5">
    <source>
        <dbReference type="ARBA" id="ARBA00022692"/>
    </source>
</evidence>
<evidence type="ECO:0000256" key="13">
    <source>
        <dbReference type="ARBA" id="ARBA00037797"/>
    </source>
</evidence>
<evidence type="ECO:0000313" key="21">
    <source>
        <dbReference type="Proteomes" id="UP000314294"/>
    </source>
</evidence>
<organism evidence="20 21">
    <name type="scientific">Liparis tanakae</name>
    <name type="common">Tanaka's snailfish</name>
    <dbReference type="NCBI Taxonomy" id="230148"/>
    <lineage>
        <taxon>Eukaryota</taxon>
        <taxon>Metazoa</taxon>
        <taxon>Chordata</taxon>
        <taxon>Craniata</taxon>
        <taxon>Vertebrata</taxon>
        <taxon>Euteleostomi</taxon>
        <taxon>Actinopterygii</taxon>
        <taxon>Neopterygii</taxon>
        <taxon>Teleostei</taxon>
        <taxon>Neoteleostei</taxon>
        <taxon>Acanthomorphata</taxon>
        <taxon>Eupercaria</taxon>
        <taxon>Perciformes</taxon>
        <taxon>Cottioidei</taxon>
        <taxon>Cottales</taxon>
        <taxon>Liparidae</taxon>
        <taxon>Liparis</taxon>
    </lineage>
</organism>
<comment type="similarity">
    <text evidence="2">Belongs to the TMEM106 family.</text>
</comment>
<dbReference type="OrthoDB" id="508875at2759"/>
<keyword evidence="8 17" id="KW-1133">Transmembrane helix</keyword>
<keyword evidence="9 17" id="KW-0472">Membrane</keyword>
<evidence type="ECO:0000256" key="9">
    <source>
        <dbReference type="ARBA" id="ARBA00023136"/>
    </source>
</evidence>
<reference evidence="20 21" key="1">
    <citation type="submission" date="2019-03" db="EMBL/GenBank/DDBJ databases">
        <title>First draft genome of Liparis tanakae, snailfish: a comprehensive survey of snailfish specific genes.</title>
        <authorList>
            <person name="Kim W."/>
            <person name="Song I."/>
            <person name="Jeong J.-H."/>
            <person name="Kim D."/>
            <person name="Kim S."/>
            <person name="Ryu S."/>
            <person name="Song J.Y."/>
            <person name="Lee S.K."/>
        </authorList>
    </citation>
    <scope>NUCLEOTIDE SEQUENCE [LARGE SCALE GENOMIC DNA]</scope>
    <source>
        <tissue evidence="20">Muscle</tissue>
    </source>
</reference>
<evidence type="ECO:0000313" key="20">
    <source>
        <dbReference type="EMBL" id="TNN54444.1"/>
    </source>
</evidence>
<evidence type="ECO:0000256" key="6">
    <source>
        <dbReference type="ARBA" id="ARBA00022753"/>
    </source>
</evidence>
<dbReference type="PANTHER" id="PTHR28556:SF1">
    <property type="entry name" value="TRANSMEMBRANE PROTEIN 106B"/>
    <property type="match status" value="1"/>
</dbReference>
<keyword evidence="12" id="KW-0458">Lysosome</keyword>
<feature type="region of interest" description="Disordered" evidence="16">
    <location>
        <begin position="31"/>
        <end position="57"/>
    </location>
</feature>
<name>A0A4Z2GNW6_9TELE</name>
<evidence type="ECO:0000256" key="12">
    <source>
        <dbReference type="ARBA" id="ARBA00023228"/>
    </source>
</evidence>
<dbReference type="Pfam" id="PF21002">
    <property type="entry name" value="TMEM106_N"/>
    <property type="match status" value="1"/>
</dbReference>
<keyword evidence="7" id="KW-0735">Signal-anchor</keyword>
<evidence type="ECO:0000256" key="10">
    <source>
        <dbReference type="ARBA" id="ARBA00023157"/>
    </source>
</evidence>
<comment type="caution">
    <text evidence="20">The sequence shown here is derived from an EMBL/GenBank/DDBJ whole genome shotgun (WGS) entry which is preliminary data.</text>
</comment>
<evidence type="ECO:0000256" key="15">
    <source>
        <dbReference type="ARBA" id="ARBA00039156"/>
    </source>
</evidence>
<comment type="subcellular location">
    <subcellularLocation>
        <location evidence="1">Cell membrane</location>
        <topology evidence="1">Single-pass type II membrane protein</topology>
    </subcellularLocation>
    <subcellularLocation>
        <location evidence="13">Late endosome membrane</location>
        <topology evidence="13">Single-pass type II membrane protein</topology>
    </subcellularLocation>
    <subcellularLocation>
        <location evidence="14">Lysosome membrane</location>
        <topology evidence="14">Single-pass type II membrane protein</topology>
    </subcellularLocation>
</comment>
<keyword evidence="3" id="KW-0813">Transport</keyword>
<evidence type="ECO:0000256" key="7">
    <source>
        <dbReference type="ARBA" id="ARBA00022968"/>
    </source>
</evidence>
<evidence type="ECO:0000256" key="17">
    <source>
        <dbReference type="SAM" id="Phobius"/>
    </source>
</evidence>
<evidence type="ECO:0000256" key="14">
    <source>
        <dbReference type="ARBA" id="ARBA00037874"/>
    </source>
</evidence>
<dbReference type="GO" id="GO:0005765">
    <property type="term" value="C:lysosomal membrane"/>
    <property type="evidence" value="ECO:0007669"/>
    <property type="project" value="UniProtKB-SubCell"/>
</dbReference>
<dbReference type="Pfam" id="PF07092">
    <property type="entry name" value="TMEM106"/>
    <property type="match status" value="1"/>
</dbReference>
<evidence type="ECO:0000259" key="19">
    <source>
        <dbReference type="Pfam" id="PF21002"/>
    </source>
</evidence>
<keyword evidence="4" id="KW-1003">Cell membrane</keyword>
<evidence type="ECO:0000256" key="16">
    <source>
        <dbReference type="SAM" id="MobiDB-lite"/>
    </source>
</evidence>
<accession>A0A4Z2GNW6</accession>
<evidence type="ECO:0000256" key="1">
    <source>
        <dbReference type="ARBA" id="ARBA00004401"/>
    </source>
</evidence>
<evidence type="ECO:0000256" key="2">
    <source>
        <dbReference type="ARBA" id="ARBA00008111"/>
    </source>
</evidence>
<dbReference type="EMBL" id="SRLO01000484">
    <property type="protein sequence ID" value="TNN54444.1"/>
    <property type="molecule type" value="Genomic_DNA"/>
</dbReference>
<keyword evidence="6" id="KW-0967">Endosome</keyword>
<dbReference type="InterPro" id="IPR048511">
    <property type="entry name" value="TMEM106_N"/>
</dbReference>
<evidence type="ECO:0000256" key="4">
    <source>
        <dbReference type="ARBA" id="ARBA00022475"/>
    </source>
</evidence>
<dbReference type="InterPro" id="IPR009790">
    <property type="entry name" value="TMEM106"/>
</dbReference>
<proteinExistence type="inferred from homology"/>
<feature type="domain" description="Transmembrane protein 106 N-terminal" evidence="19">
    <location>
        <begin position="26"/>
        <end position="112"/>
    </location>
</feature>
<evidence type="ECO:0000256" key="3">
    <source>
        <dbReference type="ARBA" id="ARBA00022448"/>
    </source>
</evidence>
<dbReference type="InterPro" id="IPR048509">
    <property type="entry name" value="TMEM106_C"/>
</dbReference>
<sequence>MNVSVSLLSKAVTADGREGFPCVTMGKSFSRLTRQPGRDDSQESLAPHLEGSQTEDAECGDVSQFPYVEFTGRDSVTCPSCQGTGRIPRGQENQLVALIPYSDQRLRPRRTKLYVSASVAACLLLSSLAVFFLFPRSIDVSYVGVKSNTLNIRNNNYYSVEEANITAQVQFAKTVIGTSRISNITAISPLDMKQIDYMVSTTIADEMNYM</sequence>
<dbReference type="GO" id="GO:0031902">
    <property type="term" value="C:late endosome membrane"/>
    <property type="evidence" value="ECO:0007669"/>
    <property type="project" value="UniProtKB-SubCell"/>
</dbReference>
<keyword evidence="5 17" id="KW-0812">Transmembrane</keyword>
<dbReference type="AlphaFoldDB" id="A0A4Z2GNW6"/>
<keyword evidence="10" id="KW-1015">Disulfide bond</keyword>
<keyword evidence="21" id="KW-1185">Reference proteome</keyword>
<evidence type="ECO:0000256" key="11">
    <source>
        <dbReference type="ARBA" id="ARBA00023180"/>
    </source>
</evidence>
<evidence type="ECO:0000256" key="8">
    <source>
        <dbReference type="ARBA" id="ARBA00022989"/>
    </source>
</evidence>
<feature type="transmembrane region" description="Helical" evidence="17">
    <location>
        <begin position="113"/>
        <end position="134"/>
    </location>
</feature>
<dbReference type="GO" id="GO:0005886">
    <property type="term" value="C:plasma membrane"/>
    <property type="evidence" value="ECO:0007669"/>
    <property type="project" value="UniProtKB-SubCell"/>
</dbReference>
<feature type="domain" description="Transmembrane protein 106 C-terminal" evidence="18">
    <location>
        <begin position="148"/>
        <end position="210"/>
    </location>
</feature>
<keyword evidence="11" id="KW-0325">Glycoprotein</keyword>
<dbReference type="Proteomes" id="UP000314294">
    <property type="component" value="Unassembled WGS sequence"/>
</dbReference>
<dbReference type="PANTHER" id="PTHR28556">
    <property type="entry name" value="TRANSMEMBRANE PROTEIN 106B"/>
    <property type="match status" value="1"/>
</dbReference>
<protein>
    <recommendedName>
        <fullName evidence="15">Transmembrane protein 106B</fullName>
    </recommendedName>
</protein>